<dbReference type="CDD" id="cd07106">
    <property type="entry name" value="ALDH_AldA-AAD23400"/>
    <property type="match status" value="1"/>
</dbReference>
<proteinExistence type="inferred from homology"/>
<dbReference type="EMBL" id="JACIJP010000001">
    <property type="protein sequence ID" value="MBB6122968.1"/>
    <property type="molecule type" value="Genomic_DNA"/>
</dbReference>
<dbReference type="Pfam" id="PF00171">
    <property type="entry name" value="Aldedh"/>
    <property type="match status" value="1"/>
</dbReference>
<accession>A0A841J383</accession>
<sequence>MTYASKLLINGELVDGDRSLDVVDPATNGVLATVACASEGQAEAAIQAAKAAQPAWEALGWGKRKELLLAFADAYAARLPEFAEAMTREQGKPLHEAQGEASYTEFFIRHFAGMTLPVETIQDDEKGSIRVHRKALGVVVGISPWNFPLLVPAAKMAPAILAGNTIVLKPAPTTPICTLMLGEIAKDIFPAGVVNVITDQNDLGSFFTSHPDIAKVTFTGSTATGRKIMSSSAATLKRLTLELGGNDAAIILKDVDVAETAEKVYNAAFYNAGQACLAIKRVYVEEQIYDDLCDAVAARARQAVIGNGMDEGTQVGPIQNKMQFEKAQHFLEVAQRDGKVIAGGTIGNGPGNFVHPTVVRDIEDGSELVDQEQFSPILPIVRIKDGEEALTRANRSPYGLGGSVWSKDLDRARDLASRMQSGTVWINQHLNFGPHIPFAGAKQSGIGVEWTEHGLAEFTQLSVVNEVY</sequence>
<dbReference type="GO" id="GO:0004029">
    <property type="term" value="F:aldehyde dehydrogenase (NAD+) activity"/>
    <property type="evidence" value="ECO:0007669"/>
    <property type="project" value="UniProtKB-EC"/>
</dbReference>
<evidence type="ECO:0000256" key="4">
    <source>
        <dbReference type="RuleBase" id="RU003345"/>
    </source>
</evidence>
<evidence type="ECO:0000256" key="3">
    <source>
        <dbReference type="PROSITE-ProRule" id="PRU10007"/>
    </source>
</evidence>
<dbReference type="SUPFAM" id="SSF53720">
    <property type="entry name" value="ALDH-like"/>
    <property type="match status" value="1"/>
</dbReference>
<comment type="similarity">
    <text evidence="1 4">Belongs to the aldehyde dehydrogenase family.</text>
</comment>
<dbReference type="InterPro" id="IPR016162">
    <property type="entry name" value="Ald_DH_N"/>
</dbReference>
<dbReference type="InterPro" id="IPR029510">
    <property type="entry name" value="Ald_DH_CS_GLU"/>
</dbReference>
<dbReference type="InterPro" id="IPR016163">
    <property type="entry name" value="Ald_DH_C"/>
</dbReference>
<evidence type="ECO:0000256" key="2">
    <source>
        <dbReference type="ARBA" id="ARBA00023002"/>
    </source>
</evidence>
<dbReference type="Gene3D" id="3.40.605.10">
    <property type="entry name" value="Aldehyde Dehydrogenase, Chain A, domain 1"/>
    <property type="match status" value="1"/>
</dbReference>
<name>A0A841J383_9SPHN</name>
<reference evidence="6 7" key="1">
    <citation type="submission" date="2020-08" db="EMBL/GenBank/DDBJ databases">
        <title>Genomic Encyclopedia of Type Strains, Phase IV (KMG-IV): sequencing the most valuable type-strain genomes for metagenomic binning, comparative biology and taxonomic classification.</title>
        <authorList>
            <person name="Goeker M."/>
        </authorList>
    </citation>
    <scope>NUCLEOTIDE SEQUENCE [LARGE SCALE GENOMIC DNA]</scope>
    <source>
        <strain evidence="6 7">DSM 102255</strain>
    </source>
</reference>
<organism evidence="6 7">
    <name type="scientific">Sphingobium subterraneum</name>
    <dbReference type="NCBI Taxonomy" id="627688"/>
    <lineage>
        <taxon>Bacteria</taxon>
        <taxon>Pseudomonadati</taxon>
        <taxon>Pseudomonadota</taxon>
        <taxon>Alphaproteobacteria</taxon>
        <taxon>Sphingomonadales</taxon>
        <taxon>Sphingomonadaceae</taxon>
        <taxon>Sphingobium</taxon>
    </lineage>
</organism>
<dbReference type="InterPro" id="IPR044086">
    <property type="entry name" value="LUC3-like"/>
</dbReference>
<protein>
    <submittedName>
        <fullName evidence="6">Aldehyde dehydrogenase (NAD+)</fullName>
        <ecNumber evidence="6">1.2.1.3</ecNumber>
    </submittedName>
</protein>
<evidence type="ECO:0000313" key="7">
    <source>
        <dbReference type="Proteomes" id="UP000552700"/>
    </source>
</evidence>
<feature type="active site" evidence="3">
    <location>
        <position position="242"/>
    </location>
</feature>
<dbReference type="PANTHER" id="PTHR11699">
    <property type="entry name" value="ALDEHYDE DEHYDROGENASE-RELATED"/>
    <property type="match status" value="1"/>
</dbReference>
<feature type="domain" description="Aldehyde dehydrogenase" evidence="5">
    <location>
        <begin position="18"/>
        <end position="463"/>
    </location>
</feature>
<dbReference type="InterPro" id="IPR016161">
    <property type="entry name" value="Ald_DH/histidinol_DH"/>
</dbReference>
<evidence type="ECO:0000259" key="5">
    <source>
        <dbReference type="Pfam" id="PF00171"/>
    </source>
</evidence>
<dbReference type="Proteomes" id="UP000552700">
    <property type="component" value="Unassembled WGS sequence"/>
</dbReference>
<dbReference type="InterPro" id="IPR015590">
    <property type="entry name" value="Aldehyde_DH_dom"/>
</dbReference>
<dbReference type="Gene3D" id="3.40.309.10">
    <property type="entry name" value="Aldehyde Dehydrogenase, Chain A, domain 2"/>
    <property type="match status" value="1"/>
</dbReference>
<comment type="caution">
    <text evidence="6">The sequence shown here is derived from an EMBL/GenBank/DDBJ whole genome shotgun (WGS) entry which is preliminary data.</text>
</comment>
<evidence type="ECO:0000313" key="6">
    <source>
        <dbReference type="EMBL" id="MBB6122968.1"/>
    </source>
</evidence>
<dbReference type="InterPro" id="IPR016160">
    <property type="entry name" value="Ald_DH_CS_CYS"/>
</dbReference>
<dbReference type="AlphaFoldDB" id="A0A841J383"/>
<dbReference type="RefSeq" id="WP_184077503.1">
    <property type="nucleotide sequence ID" value="NZ_JACIJP010000001.1"/>
</dbReference>
<gene>
    <name evidence="6" type="ORF">FHS92_000675</name>
</gene>
<dbReference type="FunFam" id="3.40.605.10:FF:000007">
    <property type="entry name" value="NAD/NADP-dependent betaine aldehyde dehydrogenase"/>
    <property type="match status" value="1"/>
</dbReference>
<keyword evidence="2 4" id="KW-0560">Oxidoreductase</keyword>
<evidence type="ECO:0000256" key="1">
    <source>
        <dbReference type="ARBA" id="ARBA00009986"/>
    </source>
</evidence>
<keyword evidence="7" id="KW-1185">Reference proteome</keyword>
<dbReference type="EC" id="1.2.1.3" evidence="6"/>
<dbReference type="PROSITE" id="PS00070">
    <property type="entry name" value="ALDEHYDE_DEHYDR_CYS"/>
    <property type="match status" value="1"/>
</dbReference>
<dbReference type="PROSITE" id="PS00687">
    <property type="entry name" value="ALDEHYDE_DEHYDR_GLU"/>
    <property type="match status" value="1"/>
</dbReference>